<keyword evidence="2" id="KW-1185">Reference proteome</keyword>
<evidence type="ECO:0008006" key="3">
    <source>
        <dbReference type="Google" id="ProtNLM"/>
    </source>
</evidence>
<dbReference type="EMBL" id="JASKYM010000002">
    <property type="protein sequence ID" value="MDK2563401.1"/>
    <property type="molecule type" value="Genomic_DNA"/>
</dbReference>
<reference evidence="1 2" key="1">
    <citation type="submission" date="2023-05" db="EMBL/GenBank/DDBJ databases">
        <title>Rombocin, a short stable natural nisin variant, displays selective antimicrobial activity against Listeria monocytogenes and employs dual mode of action to kill target bacterial strains.</title>
        <authorList>
            <person name="Wambui J."/>
            <person name="Stephan R."/>
            <person name="Kuipers O.P."/>
        </authorList>
    </citation>
    <scope>NUCLEOTIDE SEQUENCE [LARGE SCALE GENOMIC DNA]</scope>
    <source>
        <strain evidence="1 2">RC002</strain>
    </source>
</reference>
<dbReference type="RefSeq" id="WP_284132343.1">
    <property type="nucleotide sequence ID" value="NZ_JASKYM010000002.1"/>
</dbReference>
<dbReference type="Proteomes" id="UP001301012">
    <property type="component" value="Unassembled WGS sequence"/>
</dbReference>
<proteinExistence type="predicted"/>
<evidence type="ECO:0000313" key="1">
    <source>
        <dbReference type="EMBL" id="MDK2563401.1"/>
    </source>
</evidence>
<organism evidence="1 2">
    <name type="scientific">Romboutsia sedimentorum</name>
    <dbReference type="NCBI Taxonomy" id="1368474"/>
    <lineage>
        <taxon>Bacteria</taxon>
        <taxon>Bacillati</taxon>
        <taxon>Bacillota</taxon>
        <taxon>Clostridia</taxon>
        <taxon>Peptostreptococcales</taxon>
        <taxon>Peptostreptococcaceae</taxon>
        <taxon>Romboutsia</taxon>
    </lineage>
</organism>
<sequence>MIKTINSIYKNEISKIINDTKTEIVFLVGSSKGIDFNDKDVKVNDIDVFVLAKQGEKQVREIKEVDGVEFDINYFSYDGLKELIDNKEYFFLKEMKDPKIIYDKTKAGADIVKLCNQKFLEGPSVLSNEQKYFMKTDIKGKIDRLNKNHKIEKFEYEFLTNIYIKDIIIGYFIINNKWIPKDKNLLKELKKENLELFNLVKNVHKNYKYEDLLNVYKYIFNDIKLNKIIKITY</sequence>
<evidence type="ECO:0000313" key="2">
    <source>
        <dbReference type="Proteomes" id="UP001301012"/>
    </source>
</evidence>
<comment type="caution">
    <text evidence="1">The sequence shown here is derived from an EMBL/GenBank/DDBJ whole genome shotgun (WGS) entry which is preliminary data.</text>
</comment>
<protein>
    <recommendedName>
        <fullName evidence="3">Polymerase beta nucleotidyltransferase domain-containing protein</fullName>
    </recommendedName>
</protein>
<name>A0ABT7E8Z2_9FIRM</name>
<accession>A0ABT7E8Z2</accession>
<gene>
    <name evidence="1" type="ORF">QOZ84_07550</name>
</gene>